<dbReference type="AlphaFoldDB" id="A0A4Q7PEN0"/>
<dbReference type="Proteomes" id="UP000292209">
    <property type="component" value="Unassembled WGS sequence"/>
</dbReference>
<organism evidence="1 2">
    <name type="scientific">Cecembia calidifontis</name>
    <dbReference type="NCBI Taxonomy" id="1187080"/>
    <lineage>
        <taxon>Bacteria</taxon>
        <taxon>Pseudomonadati</taxon>
        <taxon>Bacteroidota</taxon>
        <taxon>Cytophagia</taxon>
        <taxon>Cytophagales</taxon>
        <taxon>Cyclobacteriaceae</taxon>
        <taxon>Cecembia</taxon>
    </lineage>
</organism>
<dbReference type="Gene3D" id="3.40.50.150">
    <property type="entry name" value="Vaccinia Virus protein VP39"/>
    <property type="match status" value="1"/>
</dbReference>
<dbReference type="CDD" id="cd02440">
    <property type="entry name" value="AdoMet_MTases"/>
    <property type="match status" value="1"/>
</dbReference>
<dbReference type="OrthoDB" id="5464618at2"/>
<dbReference type="Pfam" id="PF13578">
    <property type="entry name" value="Methyltransf_24"/>
    <property type="match status" value="1"/>
</dbReference>
<protein>
    <recommendedName>
        <fullName evidence="3">Methyltransferase family protein</fullName>
    </recommendedName>
</protein>
<gene>
    <name evidence="1" type="ORF">BC751_3742</name>
</gene>
<name>A0A4Q7PEN0_9BACT</name>
<keyword evidence="2" id="KW-1185">Reference proteome</keyword>
<evidence type="ECO:0000313" key="1">
    <source>
        <dbReference type="EMBL" id="RZS98110.1"/>
    </source>
</evidence>
<evidence type="ECO:0000313" key="2">
    <source>
        <dbReference type="Proteomes" id="UP000292209"/>
    </source>
</evidence>
<sequence length="264" mass="30476">MTIDLKKYLYPISESIRYWLLKEDRFSLQGPYISDLYNGLLKYLKNSSSNDLDLEDWRKKLLKDSDILVIEDFGEGSKKLKKSQFRKTKDVTRYSTTGRKFSQIYQYFCLQTPGLKVLELGTCTGINTLYLSRVTKGELFTFEGAESLIHKAKEGPGAEKPIYVQGNIKETLAPIVQKIRKVDFALIDATHNFEGTFGYFQTLLPYLHEESIVAVADIHWSNEMYKAWNKICQTEQVSLSIDFFECGILIFKKGIQKSHFILDV</sequence>
<comment type="caution">
    <text evidence="1">The sequence shown here is derived from an EMBL/GenBank/DDBJ whole genome shotgun (WGS) entry which is preliminary data.</text>
</comment>
<dbReference type="EMBL" id="SGXG01000001">
    <property type="protein sequence ID" value="RZS98110.1"/>
    <property type="molecule type" value="Genomic_DNA"/>
</dbReference>
<evidence type="ECO:0008006" key="3">
    <source>
        <dbReference type="Google" id="ProtNLM"/>
    </source>
</evidence>
<dbReference type="SUPFAM" id="SSF53335">
    <property type="entry name" value="S-adenosyl-L-methionine-dependent methyltransferases"/>
    <property type="match status" value="1"/>
</dbReference>
<accession>A0A4Q7PEN0</accession>
<proteinExistence type="predicted"/>
<reference evidence="1 2" key="1">
    <citation type="submission" date="2019-02" db="EMBL/GenBank/DDBJ databases">
        <title>Genomic Encyclopedia of Archaeal and Bacterial Type Strains, Phase II (KMG-II): from individual species to whole genera.</title>
        <authorList>
            <person name="Goeker M."/>
        </authorList>
    </citation>
    <scope>NUCLEOTIDE SEQUENCE [LARGE SCALE GENOMIC DNA]</scope>
    <source>
        <strain evidence="1 2">DSM 21411</strain>
    </source>
</reference>
<dbReference type="InterPro" id="IPR029063">
    <property type="entry name" value="SAM-dependent_MTases_sf"/>
</dbReference>